<feature type="transmembrane region" description="Helical" evidence="1">
    <location>
        <begin position="114"/>
        <end position="134"/>
    </location>
</feature>
<feature type="transmembrane region" description="Helical" evidence="1">
    <location>
        <begin position="169"/>
        <end position="185"/>
    </location>
</feature>
<dbReference type="EMBL" id="UOGD01000400">
    <property type="protein sequence ID" value="VAX27992.1"/>
    <property type="molecule type" value="Genomic_DNA"/>
</dbReference>
<feature type="transmembrane region" description="Helical" evidence="1">
    <location>
        <begin position="332"/>
        <end position="352"/>
    </location>
</feature>
<feature type="transmembrane region" description="Helical" evidence="1">
    <location>
        <begin position="403"/>
        <end position="422"/>
    </location>
</feature>
<evidence type="ECO:0000313" key="2">
    <source>
        <dbReference type="EMBL" id="VAX27992.1"/>
    </source>
</evidence>
<proteinExistence type="predicted"/>
<feature type="transmembrane region" description="Helical" evidence="1">
    <location>
        <begin position="358"/>
        <end position="375"/>
    </location>
</feature>
<feature type="transmembrane region" description="Helical" evidence="1">
    <location>
        <begin position="485"/>
        <end position="506"/>
    </location>
</feature>
<dbReference type="AlphaFoldDB" id="A0A3B1CIC9"/>
<feature type="transmembrane region" description="Helical" evidence="1">
    <location>
        <begin position="146"/>
        <end position="162"/>
    </location>
</feature>
<accession>A0A3B1CIC9</accession>
<feature type="transmembrane region" description="Helical" evidence="1">
    <location>
        <begin position="306"/>
        <end position="325"/>
    </location>
</feature>
<feature type="transmembrane region" description="Helical" evidence="1">
    <location>
        <begin position="512"/>
        <end position="532"/>
    </location>
</feature>
<feature type="transmembrane region" description="Helical" evidence="1">
    <location>
        <begin position="87"/>
        <end position="107"/>
    </location>
</feature>
<name>A0A3B1CIC9_9ZZZZ</name>
<feature type="transmembrane region" description="Helical" evidence="1">
    <location>
        <begin position="434"/>
        <end position="455"/>
    </location>
</feature>
<reference evidence="2" key="1">
    <citation type="submission" date="2018-06" db="EMBL/GenBank/DDBJ databases">
        <authorList>
            <person name="Zhirakovskaya E."/>
        </authorList>
    </citation>
    <scope>NUCLEOTIDE SEQUENCE</scope>
</reference>
<feature type="transmembrane region" description="Helical" evidence="1">
    <location>
        <begin position="215"/>
        <end position="232"/>
    </location>
</feature>
<feature type="transmembrane region" description="Helical" evidence="1">
    <location>
        <begin position="59"/>
        <end position="81"/>
    </location>
</feature>
<feature type="transmembrane region" description="Helical" evidence="1">
    <location>
        <begin position="280"/>
        <end position="300"/>
    </location>
</feature>
<keyword evidence="1" id="KW-0472">Membrane</keyword>
<feature type="transmembrane region" description="Helical" evidence="1">
    <location>
        <begin position="191"/>
        <end position="208"/>
    </location>
</feature>
<evidence type="ECO:0008006" key="3">
    <source>
        <dbReference type="Google" id="ProtNLM"/>
    </source>
</evidence>
<organism evidence="2">
    <name type="scientific">hydrothermal vent metagenome</name>
    <dbReference type="NCBI Taxonomy" id="652676"/>
    <lineage>
        <taxon>unclassified sequences</taxon>
        <taxon>metagenomes</taxon>
        <taxon>ecological metagenomes</taxon>
    </lineage>
</organism>
<feature type="transmembrane region" description="Helical" evidence="1">
    <location>
        <begin position="461"/>
        <end position="478"/>
    </location>
</feature>
<feature type="transmembrane region" description="Helical" evidence="1">
    <location>
        <begin position="252"/>
        <end position="268"/>
    </location>
</feature>
<feature type="transmembrane region" description="Helical" evidence="1">
    <location>
        <begin position="380"/>
        <end position="397"/>
    </location>
</feature>
<protein>
    <recommendedName>
        <fullName evidence="3">DUF2339 domain-containing protein</fullName>
    </recommendedName>
</protein>
<evidence type="ECO:0000256" key="1">
    <source>
        <dbReference type="SAM" id="Phobius"/>
    </source>
</evidence>
<gene>
    <name evidence="2" type="ORF">MNBD_IGNAVI01-94</name>
</gene>
<keyword evidence="1" id="KW-0812">Transmembrane</keyword>
<sequence>MDQSSDNIRQILDNLSNLNSRISRIESFLNLSGDENITVEPHKKTEEEKQSLEFEIGQFWFAKAGIVVLALGIALILTLPFRTLPQFMPSLFGYIISIVLFGFSRLWKNSLNLISRYLFASAFLLLFFSTLRLHYWSNPSVIDNNILEFIFLAVISLALLIISIRRESTYLYNIGLTLGFTASLVSGDPYIIFISILSLTALTSYIKIKYEWATLFYYSIVLAYLTHFIWFINNPLVIGNKIELINEPYVNIFFLMSYLITIAVGNIFRNIECKDERQKVISSFFNSFGFLFLFAIITVTQFRSEITTSFIVASILFLSLSTLFWKKGQDKYSVFFFSILGYSTLSIAIINSFEIPELFIWLSWQSILVVTTAIWFRSKIIIIANFFIYALIAIATMSFSGNHAISCMNAGIVALLSARILNSQKDKLEIKTEAIRNAYLGIAFILLPYSTFLLVPLEYVGLTWLAIALLYYAFSLILKNKKYRWMAMLTLAITILYTIVLGIMHPEDELKVISFIIVGLVLIIISIVYTKIKLKNSIEKKE</sequence>
<keyword evidence="1" id="KW-1133">Transmembrane helix</keyword>